<keyword evidence="2" id="KW-1185">Reference proteome</keyword>
<sequence>MALTDVRPLDKIVIKEQFLKQRRERNMRTSCSLGERPAGSAVMSNLANVSIGTIFSSSVDRHRAKK</sequence>
<evidence type="ECO:0000313" key="2">
    <source>
        <dbReference type="Proteomes" id="UP000828390"/>
    </source>
</evidence>
<proteinExistence type="predicted"/>
<gene>
    <name evidence="1" type="ORF">DPMN_108329</name>
</gene>
<accession>A0A9D4K8J8</accession>
<reference evidence="1" key="1">
    <citation type="journal article" date="2019" name="bioRxiv">
        <title>The Genome of the Zebra Mussel, Dreissena polymorpha: A Resource for Invasive Species Research.</title>
        <authorList>
            <person name="McCartney M.A."/>
            <person name="Auch B."/>
            <person name="Kono T."/>
            <person name="Mallez S."/>
            <person name="Zhang Y."/>
            <person name="Obille A."/>
            <person name="Becker A."/>
            <person name="Abrahante J.E."/>
            <person name="Garbe J."/>
            <person name="Badalamenti J.P."/>
            <person name="Herman A."/>
            <person name="Mangelson H."/>
            <person name="Liachko I."/>
            <person name="Sullivan S."/>
            <person name="Sone E.D."/>
            <person name="Koren S."/>
            <person name="Silverstein K.A.T."/>
            <person name="Beckman K.B."/>
            <person name="Gohl D.M."/>
        </authorList>
    </citation>
    <scope>NUCLEOTIDE SEQUENCE</scope>
    <source>
        <strain evidence="1">Duluth1</strain>
        <tissue evidence="1">Whole animal</tissue>
    </source>
</reference>
<name>A0A9D4K8J8_DREPO</name>
<evidence type="ECO:0000313" key="1">
    <source>
        <dbReference type="EMBL" id="KAH3834996.1"/>
    </source>
</evidence>
<organism evidence="1 2">
    <name type="scientific">Dreissena polymorpha</name>
    <name type="common">Zebra mussel</name>
    <name type="synonym">Mytilus polymorpha</name>
    <dbReference type="NCBI Taxonomy" id="45954"/>
    <lineage>
        <taxon>Eukaryota</taxon>
        <taxon>Metazoa</taxon>
        <taxon>Spiralia</taxon>
        <taxon>Lophotrochozoa</taxon>
        <taxon>Mollusca</taxon>
        <taxon>Bivalvia</taxon>
        <taxon>Autobranchia</taxon>
        <taxon>Heteroconchia</taxon>
        <taxon>Euheterodonta</taxon>
        <taxon>Imparidentia</taxon>
        <taxon>Neoheterodontei</taxon>
        <taxon>Myida</taxon>
        <taxon>Dreissenoidea</taxon>
        <taxon>Dreissenidae</taxon>
        <taxon>Dreissena</taxon>
    </lineage>
</organism>
<comment type="caution">
    <text evidence="1">The sequence shown here is derived from an EMBL/GenBank/DDBJ whole genome shotgun (WGS) entry which is preliminary data.</text>
</comment>
<dbReference type="Proteomes" id="UP000828390">
    <property type="component" value="Unassembled WGS sequence"/>
</dbReference>
<dbReference type="EMBL" id="JAIWYP010000004">
    <property type="protein sequence ID" value="KAH3834996.1"/>
    <property type="molecule type" value="Genomic_DNA"/>
</dbReference>
<reference evidence="1" key="2">
    <citation type="submission" date="2020-11" db="EMBL/GenBank/DDBJ databases">
        <authorList>
            <person name="McCartney M.A."/>
            <person name="Auch B."/>
            <person name="Kono T."/>
            <person name="Mallez S."/>
            <person name="Becker A."/>
            <person name="Gohl D.M."/>
            <person name="Silverstein K.A.T."/>
            <person name="Koren S."/>
            <person name="Bechman K.B."/>
            <person name="Herman A."/>
            <person name="Abrahante J.E."/>
            <person name="Garbe J."/>
        </authorList>
    </citation>
    <scope>NUCLEOTIDE SEQUENCE</scope>
    <source>
        <strain evidence="1">Duluth1</strain>
        <tissue evidence="1">Whole animal</tissue>
    </source>
</reference>
<protein>
    <submittedName>
        <fullName evidence="1">Uncharacterized protein</fullName>
    </submittedName>
</protein>
<dbReference type="AlphaFoldDB" id="A0A9D4K8J8"/>